<name>A0ACC2WCY3_9TREE</name>
<proteinExistence type="predicted"/>
<evidence type="ECO:0000313" key="2">
    <source>
        <dbReference type="Proteomes" id="UP001241377"/>
    </source>
</evidence>
<gene>
    <name evidence="1" type="ORF">QFC19_002056</name>
</gene>
<sequence>MQGVTFLLWALSIVNATARWAPKPEVTWDYHLKSALKTPVKGIEVYDIDLFDNSKTSIAKFKDEGIKVVCYFSAGSYENWRPDKNKFKLSDLGKPLDGWEGEKWLDLNSDNVRSIMKARMDMAVDKKCDGIDPDNIDGYDNKNGLGLTKKDSINYVKFLAKEAHKRGLAVSLKNGGAIVDDVVGDVDFCVQEECVEYDECDLYQPFIKANKAVFHVEYPKGETLNNKNVSAAKVKEICNNKNAKKFSTIIKNMNLDDWIQKCPKN</sequence>
<accession>A0ACC2WCY3</accession>
<evidence type="ECO:0000313" key="1">
    <source>
        <dbReference type="EMBL" id="KAJ9109615.1"/>
    </source>
</evidence>
<reference evidence="1" key="1">
    <citation type="submission" date="2023-04" db="EMBL/GenBank/DDBJ databases">
        <title>Draft Genome sequencing of Naganishia species isolated from polar environments using Oxford Nanopore Technology.</title>
        <authorList>
            <person name="Leo P."/>
            <person name="Venkateswaran K."/>
        </authorList>
    </citation>
    <scope>NUCLEOTIDE SEQUENCE</scope>
    <source>
        <strain evidence="1">MNA-CCFEE 5261</strain>
    </source>
</reference>
<dbReference type="EMBL" id="JASBWR010000017">
    <property type="protein sequence ID" value="KAJ9109615.1"/>
    <property type="molecule type" value="Genomic_DNA"/>
</dbReference>
<comment type="caution">
    <text evidence="1">The sequence shown here is derived from an EMBL/GenBank/DDBJ whole genome shotgun (WGS) entry which is preliminary data.</text>
</comment>
<organism evidence="1 2">
    <name type="scientific">Naganishia cerealis</name>
    <dbReference type="NCBI Taxonomy" id="610337"/>
    <lineage>
        <taxon>Eukaryota</taxon>
        <taxon>Fungi</taxon>
        <taxon>Dikarya</taxon>
        <taxon>Basidiomycota</taxon>
        <taxon>Agaricomycotina</taxon>
        <taxon>Tremellomycetes</taxon>
        <taxon>Filobasidiales</taxon>
        <taxon>Filobasidiaceae</taxon>
        <taxon>Naganishia</taxon>
    </lineage>
</organism>
<dbReference type="Proteomes" id="UP001241377">
    <property type="component" value="Unassembled WGS sequence"/>
</dbReference>
<protein>
    <submittedName>
        <fullName evidence="1">Uncharacterized protein</fullName>
    </submittedName>
</protein>
<keyword evidence="2" id="KW-1185">Reference proteome</keyword>